<dbReference type="OrthoDB" id="534912at2759"/>
<dbReference type="GO" id="GO:0097272">
    <property type="term" value="P:ammonium homeostasis"/>
    <property type="evidence" value="ECO:0007669"/>
    <property type="project" value="TreeGrafter"/>
</dbReference>
<feature type="transmembrane region" description="Helical" evidence="8">
    <location>
        <begin position="37"/>
        <end position="60"/>
    </location>
</feature>
<dbReference type="PANTHER" id="PTHR11730">
    <property type="entry name" value="AMMONIUM TRANSPORTER"/>
    <property type="match status" value="1"/>
</dbReference>
<keyword evidence="5 8" id="KW-1133">Transmembrane helix</keyword>
<comment type="subcellular location">
    <subcellularLocation>
        <location evidence="1">Membrane</location>
        <topology evidence="1">Multi-pass membrane protein</topology>
    </subcellularLocation>
</comment>
<dbReference type="PANTHER" id="PTHR11730:SF6">
    <property type="entry name" value="AMMONIUM TRANSPORTER"/>
    <property type="match status" value="1"/>
</dbReference>
<dbReference type="AlphaFoldDB" id="E4X1R9"/>
<protein>
    <recommendedName>
        <fullName evidence="9">Ammonium transporter AmtB-like domain-containing protein</fullName>
    </recommendedName>
</protein>
<evidence type="ECO:0000256" key="7">
    <source>
        <dbReference type="ARBA" id="ARBA00023177"/>
    </source>
</evidence>
<keyword evidence="4 8" id="KW-0812">Transmembrane</keyword>
<dbReference type="SUPFAM" id="SSF111352">
    <property type="entry name" value="Ammonium transporter"/>
    <property type="match status" value="1"/>
</dbReference>
<dbReference type="Proteomes" id="UP000001307">
    <property type="component" value="Unassembled WGS sequence"/>
</dbReference>
<evidence type="ECO:0000313" key="10">
    <source>
        <dbReference type="EMBL" id="CBY23386.1"/>
    </source>
</evidence>
<gene>
    <name evidence="10" type="ORF">GSOID_T00015820001</name>
</gene>
<comment type="similarity">
    <text evidence="2">Belongs to the ammonia transporter channel (TC 1.A.11.2) family.</text>
</comment>
<proteinExistence type="inferred from homology"/>
<dbReference type="InterPro" id="IPR024041">
    <property type="entry name" value="NH4_transpt_AmtB-like_dom"/>
</dbReference>
<dbReference type="GO" id="GO:0008519">
    <property type="term" value="F:ammonium channel activity"/>
    <property type="evidence" value="ECO:0007669"/>
    <property type="project" value="InterPro"/>
</dbReference>
<keyword evidence="6 8" id="KW-0472">Membrane</keyword>
<keyword evidence="11" id="KW-1185">Reference proteome</keyword>
<dbReference type="Pfam" id="PF00909">
    <property type="entry name" value="Ammonium_transp"/>
    <property type="match status" value="1"/>
</dbReference>
<evidence type="ECO:0000256" key="3">
    <source>
        <dbReference type="ARBA" id="ARBA00022448"/>
    </source>
</evidence>
<reference evidence="10" key="1">
    <citation type="journal article" date="2010" name="Science">
        <title>Plasticity of animal genome architecture unmasked by rapid evolution of a pelagic tunicate.</title>
        <authorList>
            <person name="Denoeud F."/>
            <person name="Henriet S."/>
            <person name="Mungpakdee S."/>
            <person name="Aury J.M."/>
            <person name="Da Silva C."/>
            <person name="Brinkmann H."/>
            <person name="Mikhaleva J."/>
            <person name="Olsen L.C."/>
            <person name="Jubin C."/>
            <person name="Canestro C."/>
            <person name="Bouquet J.M."/>
            <person name="Danks G."/>
            <person name="Poulain J."/>
            <person name="Campsteijn C."/>
            <person name="Adamski M."/>
            <person name="Cross I."/>
            <person name="Yadetie F."/>
            <person name="Muffato M."/>
            <person name="Louis A."/>
            <person name="Butcher S."/>
            <person name="Tsagkogeorga G."/>
            <person name="Konrad A."/>
            <person name="Singh S."/>
            <person name="Jensen M.F."/>
            <person name="Cong E.H."/>
            <person name="Eikeseth-Otteraa H."/>
            <person name="Noel B."/>
            <person name="Anthouard V."/>
            <person name="Porcel B.M."/>
            <person name="Kachouri-Lafond R."/>
            <person name="Nishino A."/>
            <person name="Ugolini M."/>
            <person name="Chourrout P."/>
            <person name="Nishida H."/>
            <person name="Aasland R."/>
            <person name="Huzurbazar S."/>
            <person name="Westhof E."/>
            <person name="Delsuc F."/>
            <person name="Lehrach H."/>
            <person name="Reinhardt R."/>
            <person name="Weissenbach J."/>
            <person name="Roy S.W."/>
            <person name="Artiguenave F."/>
            <person name="Postlethwait J.H."/>
            <person name="Manak J.R."/>
            <person name="Thompson E.M."/>
            <person name="Jaillon O."/>
            <person name="Du Pasquier L."/>
            <person name="Boudinot P."/>
            <person name="Liberles D.A."/>
            <person name="Volff J.N."/>
            <person name="Philippe H."/>
            <person name="Lenhard B."/>
            <person name="Roest Crollius H."/>
            <person name="Wincker P."/>
            <person name="Chourrout D."/>
        </authorList>
    </citation>
    <scope>NUCLEOTIDE SEQUENCE [LARGE SCALE GENOMIC DNA]</scope>
</reference>
<organism evidence="10">
    <name type="scientific">Oikopleura dioica</name>
    <name type="common">Tunicate</name>
    <dbReference type="NCBI Taxonomy" id="34765"/>
    <lineage>
        <taxon>Eukaryota</taxon>
        <taxon>Metazoa</taxon>
        <taxon>Chordata</taxon>
        <taxon>Tunicata</taxon>
        <taxon>Appendicularia</taxon>
        <taxon>Copelata</taxon>
        <taxon>Oikopleuridae</taxon>
        <taxon>Oikopleura</taxon>
    </lineage>
</organism>
<name>E4X1R9_OIKDI</name>
<keyword evidence="7" id="KW-0924">Ammonia transport</keyword>
<dbReference type="EMBL" id="FN653021">
    <property type="protein sequence ID" value="CBY23386.1"/>
    <property type="molecule type" value="Genomic_DNA"/>
</dbReference>
<feature type="transmembrane region" description="Helical" evidence="8">
    <location>
        <begin position="12"/>
        <end position="31"/>
    </location>
</feature>
<evidence type="ECO:0000256" key="2">
    <source>
        <dbReference type="ARBA" id="ARBA00005887"/>
    </source>
</evidence>
<accession>E4X1R9</accession>
<dbReference type="InParanoid" id="E4X1R9"/>
<evidence type="ECO:0000256" key="4">
    <source>
        <dbReference type="ARBA" id="ARBA00022692"/>
    </source>
</evidence>
<feature type="domain" description="Ammonium transporter AmtB-like" evidence="9">
    <location>
        <begin position="2"/>
        <end position="87"/>
    </location>
</feature>
<evidence type="ECO:0000256" key="1">
    <source>
        <dbReference type="ARBA" id="ARBA00004141"/>
    </source>
</evidence>
<sequence length="101" mass="11223">MKKMKIDDPLDAFAVHFGGGIVGILATPVFMNGVFAWNLVGFLAITLWAGGLSFITFFVLKKIKILRVSRDVEKEGLDIGKHGEPAYPKEAYVNSEFIYDK</sequence>
<evidence type="ECO:0000256" key="5">
    <source>
        <dbReference type="ARBA" id="ARBA00022989"/>
    </source>
</evidence>
<dbReference type="InterPro" id="IPR029020">
    <property type="entry name" value="Ammonium/urea_transptr"/>
</dbReference>
<evidence type="ECO:0000256" key="8">
    <source>
        <dbReference type="SAM" id="Phobius"/>
    </source>
</evidence>
<evidence type="ECO:0000313" key="11">
    <source>
        <dbReference type="Proteomes" id="UP000001307"/>
    </source>
</evidence>
<keyword evidence="3" id="KW-0813">Transport</keyword>
<evidence type="ECO:0000259" key="9">
    <source>
        <dbReference type="Pfam" id="PF00909"/>
    </source>
</evidence>
<dbReference type="GO" id="GO:0005886">
    <property type="term" value="C:plasma membrane"/>
    <property type="evidence" value="ECO:0007669"/>
    <property type="project" value="TreeGrafter"/>
</dbReference>
<dbReference type="Gene3D" id="1.10.3430.10">
    <property type="entry name" value="Ammonium transporter AmtB like domains"/>
    <property type="match status" value="1"/>
</dbReference>
<evidence type="ECO:0000256" key="6">
    <source>
        <dbReference type="ARBA" id="ARBA00023136"/>
    </source>
</evidence>